<feature type="domain" description="D-isomer specific 2-hydroxyacid dehydrogenase NAD-binding" evidence="4">
    <location>
        <begin position="163"/>
        <end position="268"/>
    </location>
</feature>
<reference evidence="5 6" key="1">
    <citation type="journal article" date="2018" name="New Phytol.">
        <title>Phylogenomics of Endogonaceae and evolution of mycorrhizas within Mucoromycota.</title>
        <authorList>
            <person name="Chang Y."/>
            <person name="Desiro A."/>
            <person name="Na H."/>
            <person name="Sandor L."/>
            <person name="Lipzen A."/>
            <person name="Clum A."/>
            <person name="Barry K."/>
            <person name="Grigoriev I.V."/>
            <person name="Martin F.M."/>
            <person name="Stajich J.E."/>
            <person name="Smith M.E."/>
            <person name="Bonito G."/>
            <person name="Spatafora J.W."/>
        </authorList>
    </citation>
    <scope>NUCLEOTIDE SEQUENCE [LARGE SCALE GENOMIC DNA]</scope>
    <source>
        <strain evidence="5 6">AD002</strain>
    </source>
</reference>
<evidence type="ECO:0000256" key="2">
    <source>
        <dbReference type="RuleBase" id="RU003719"/>
    </source>
</evidence>
<dbReference type="GO" id="GO:0008465">
    <property type="term" value="F:hydroxypyruvate reductase (NADH) activity"/>
    <property type="evidence" value="ECO:0007669"/>
    <property type="project" value="TreeGrafter"/>
</dbReference>
<dbReference type="EMBL" id="RBNJ01008192">
    <property type="protein sequence ID" value="RUS27550.1"/>
    <property type="molecule type" value="Genomic_DNA"/>
</dbReference>
<gene>
    <name evidence="5" type="ORF">BC938DRAFT_483085</name>
</gene>
<dbReference type="InterPro" id="IPR006140">
    <property type="entry name" value="D-isomer_DH_NAD-bd"/>
</dbReference>
<dbReference type="GO" id="GO:0005829">
    <property type="term" value="C:cytosol"/>
    <property type="evidence" value="ECO:0007669"/>
    <property type="project" value="TreeGrafter"/>
</dbReference>
<sequence length="420" mass="45635">MSIPRIVVTRVLPPTSQAALEKLSNVEMVQWKEDRNMPRDLLLNSIKGADGLLCMLTDKVDQELFKVAGPKLKVVSTMSVGFDHVDTAELKQRGIKLGYTPDVLTDATADTTVMLLLAAARRLKEHQSCGGWRDLNVTCHNYPTQWREWGPNWLCAFCLMATVSRHIFSQSNFIPGVQFTSKTLGVVGLGRIGEAVAHRLRAFGISRVLYSGRGTKHEAAARLGGALHVPFHGLLAKSDFIVVCCALTEETKGMFNYDAFRRMKSSAVGSGRNRWWMVLGGEIGEGSYVMGAVGIFVNTARGGHVVQDDLARALQENLIAAAGLDVTTPEPLPTDSPLLGFKNCIVVPHIGELSHKARMFVILSNIVDLNISVSFLFCFSAVSSCAIGSATTETRDEMGHMAVANLLAGLKGETLPHAPF</sequence>
<dbReference type="GO" id="GO:0030267">
    <property type="term" value="F:glyoxylate reductase (NADPH) activity"/>
    <property type="evidence" value="ECO:0007669"/>
    <property type="project" value="TreeGrafter"/>
</dbReference>
<accession>A0A433QCL3</accession>
<dbReference type="InterPro" id="IPR036291">
    <property type="entry name" value="NAD(P)-bd_dom_sf"/>
</dbReference>
<feature type="domain" description="D-isomer specific 2-hydroxyacid dehydrogenase NAD-binding" evidence="4">
    <location>
        <begin position="292"/>
        <end position="351"/>
    </location>
</feature>
<evidence type="ECO:0000259" key="3">
    <source>
        <dbReference type="Pfam" id="PF00389"/>
    </source>
</evidence>
<dbReference type="Pfam" id="PF00389">
    <property type="entry name" value="2-Hacid_dh"/>
    <property type="match status" value="1"/>
</dbReference>
<dbReference type="CDD" id="cd05301">
    <property type="entry name" value="GDH"/>
    <property type="match status" value="1"/>
</dbReference>
<name>A0A433QCL3_9FUNG</name>
<dbReference type="GO" id="GO:0051287">
    <property type="term" value="F:NAD binding"/>
    <property type="evidence" value="ECO:0007669"/>
    <property type="project" value="InterPro"/>
</dbReference>
<evidence type="ECO:0008006" key="7">
    <source>
        <dbReference type="Google" id="ProtNLM"/>
    </source>
</evidence>
<dbReference type="SUPFAM" id="SSF51735">
    <property type="entry name" value="NAD(P)-binding Rossmann-fold domains"/>
    <property type="match status" value="1"/>
</dbReference>
<keyword evidence="1 2" id="KW-0560">Oxidoreductase</keyword>
<dbReference type="PANTHER" id="PTHR10996:SF277">
    <property type="entry name" value="GLYOXYLATE REDUCTASE_HYDROXYPYRUVATE REDUCTASE"/>
    <property type="match status" value="1"/>
</dbReference>
<keyword evidence="6" id="KW-1185">Reference proteome</keyword>
<evidence type="ECO:0000313" key="6">
    <source>
        <dbReference type="Proteomes" id="UP000274822"/>
    </source>
</evidence>
<comment type="caution">
    <text evidence="5">The sequence shown here is derived from an EMBL/GenBank/DDBJ whole genome shotgun (WGS) entry which is preliminary data.</text>
</comment>
<comment type="similarity">
    <text evidence="2">Belongs to the D-isomer specific 2-hydroxyacid dehydrogenase family.</text>
</comment>
<feature type="domain" description="D-isomer specific 2-hydroxyacid dehydrogenase catalytic" evidence="3">
    <location>
        <begin position="6"/>
        <end position="417"/>
    </location>
</feature>
<dbReference type="AlphaFoldDB" id="A0A433QCL3"/>
<organism evidence="5 6">
    <name type="scientific">Jimgerdemannia flammicorona</name>
    <dbReference type="NCBI Taxonomy" id="994334"/>
    <lineage>
        <taxon>Eukaryota</taxon>
        <taxon>Fungi</taxon>
        <taxon>Fungi incertae sedis</taxon>
        <taxon>Mucoromycota</taxon>
        <taxon>Mucoromycotina</taxon>
        <taxon>Endogonomycetes</taxon>
        <taxon>Endogonales</taxon>
        <taxon>Endogonaceae</taxon>
        <taxon>Jimgerdemannia</taxon>
    </lineage>
</organism>
<dbReference type="Proteomes" id="UP000274822">
    <property type="component" value="Unassembled WGS sequence"/>
</dbReference>
<evidence type="ECO:0000259" key="4">
    <source>
        <dbReference type="Pfam" id="PF02826"/>
    </source>
</evidence>
<dbReference type="SUPFAM" id="SSF52283">
    <property type="entry name" value="Formate/glycerate dehydrogenase catalytic domain-like"/>
    <property type="match status" value="1"/>
</dbReference>
<dbReference type="Pfam" id="PF02826">
    <property type="entry name" value="2-Hacid_dh_C"/>
    <property type="match status" value="2"/>
</dbReference>
<evidence type="ECO:0000313" key="5">
    <source>
        <dbReference type="EMBL" id="RUS27550.1"/>
    </source>
</evidence>
<dbReference type="InterPro" id="IPR006139">
    <property type="entry name" value="D-isomer_2_OHA_DH_cat_dom"/>
</dbReference>
<protein>
    <recommendedName>
        <fullName evidence="7">Glyoxylate reductase</fullName>
    </recommendedName>
</protein>
<proteinExistence type="inferred from homology"/>
<evidence type="ECO:0000256" key="1">
    <source>
        <dbReference type="ARBA" id="ARBA00023002"/>
    </source>
</evidence>
<dbReference type="Gene3D" id="3.40.50.720">
    <property type="entry name" value="NAD(P)-binding Rossmann-like Domain"/>
    <property type="match status" value="3"/>
</dbReference>
<dbReference type="InterPro" id="IPR050223">
    <property type="entry name" value="D-isomer_2-hydroxyacid_DH"/>
</dbReference>
<dbReference type="PANTHER" id="PTHR10996">
    <property type="entry name" value="2-HYDROXYACID DEHYDROGENASE-RELATED"/>
    <property type="match status" value="1"/>
</dbReference>